<protein>
    <submittedName>
        <fullName evidence="2">Uncharacterized protein</fullName>
    </submittedName>
</protein>
<name>A0AAV5DYU3_ELECO</name>
<dbReference type="EMBL" id="BQKI01000072">
    <property type="protein sequence ID" value="GJN15466.1"/>
    <property type="molecule type" value="Genomic_DNA"/>
</dbReference>
<reference evidence="2" key="1">
    <citation type="journal article" date="2018" name="DNA Res.">
        <title>Multiple hybrid de novo genome assembly of finger millet, an orphan allotetraploid crop.</title>
        <authorList>
            <person name="Hatakeyama M."/>
            <person name="Aluri S."/>
            <person name="Balachadran M.T."/>
            <person name="Sivarajan S.R."/>
            <person name="Patrignani A."/>
            <person name="Gruter S."/>
            <person name="Poveda L."/>
            <person name="Shimizu-Inatsugi R."/>
            <person name="Baeten J."/>
            <person name="Francoijs K.J."/>
            <person name="Nataraja K.N."/>
            <person name="Reddy Y.A.N."/>
            <person name="Phadnis S."/>
            <person name="Ravikumar R.L."/>
            <person name="Schlapbach R."/>
            <person name="Sreeman S.M."/>
            <person name="Shimizu K.K."/>
        </authorList>
    </citation>
    <scope>NUCLEOTIDE SEQUENCE</scope>
</reference>
<keyword evidence="3" id="KW-1185">Reference proteome</keyword>
<dbReference type="AlphaFoldDB" id="A0AAV5DYU3"/>
<organism evidence="2 3">
    <name type="scientific">Eleusine coracana subsp. coracana</name>
    <dbReference type="NCBI Taxonomy" id="191504"/>
    <lineage>
        <taxon>Eukaryota</taxon>
        <taxon>Viridiplantae</taxon>
        <taxon>Streptophyta</taxon>
        <taxon>Embryophyta</taxon>
        <taxon>Tracheophyta</taxon>
        <taxon>Spermatophyta</taxon>
        <taxon>Magnoliopsida</taxon>
        <taxon>Liliopsida</taxon>
        <taxon>Poales</taxon>
        <taxon>Poaceae</taxon>
        <taxon>PACMAD clade</taxon>
        <taxon>Chloridoideae</taxon>
        <taxon>Cynodonteae</taxon>
        <taxon>Eleusininae</taxon>
        <taxon>Eleusine</taxon>
    </lineage>
</organism>
<dbReference type="Proteomes" id="UP001054889">
    <property type="component" value="Unassembled WGS sequence"/>
</dbReference>
<sequence length="88" mass="9076">MASPSETTANSTITTTTIEGGGELESKRFNGAASATSVGKGQEEDDELIGPGPAPAKQRQKRPLQFEQAFLDALPSAAMCVFSSSSPS</sequence>
<accession>A0AAV5DYU3</accession>
<evidence type="ECO:0000313" key="3">
    <source>
        <dbReference type="Proteomes" id="UP001054889"/>
    </source>
</evidence>
<evidence type="ECO:0000313" key="2">
    <source>
        <dbReference type="EMBL" id="GJN15466.1"/>
    </source>
</evidence>
<feature type="compositionally biased region" description="Low complexity" evidence="1">
    <location>
        <begin position="1"/>
        <end position="18"/>
    </location>
</feature>
<gene>
    <name evidence="2" type="primary">gb02384</name>
    <name evidence="2" type="ORF">PR202_gb02384</name>
</gene>
<feature type="region of interest" description="Disordered" evidence="1">
    <location>
        <begin position="1"/>
        <end position="62"/>
    </location>
</feature>
<evidence type="ECO:0000256" key="1">
    <source>
        <dbReference type="SAM" id="MobiDB-lite"/>
    </source>
</evidence>
<reference evidence="2" key="2">
    <citation type="submission" date="2021-12" db="EMBL/GenBank/DDBJ databases">
        <title>Resequencing data analysis of finger millet.</title>
        <authorList>
            <person name="Hatakeyama M."/>
            <person name="Aluri S."/>
            <person name="Balachadran M.T."/>
            <person name="Sivarajan S.R."/>
            <person name="Poveda L."/>
            <person name="Shimizu-Inatsugi R."/>
            <person name="Schlapbach R."/>
            <person name="Sreeman S.M."/>
            <person name="Shimizu K.K."/>
        </authorList>
    </citation>
    <scope>NUCLEOTIDE SEQUENCE</scope>
</reference>
<comment type="caution">
    <text evidence="2">The sequence shown here is derived from an EMBL/GenBank/DDBJ whole genome shotgun (WGS) entry which is preliminary data.</text>
</comment>
<proteinExistence type="predicted"/>